<dbReference type="EMBL" id="BARS01032308">
    <property type="protein sequence ID" value="GAG27279.1"/>
    <property type="molecule type" value="Genomic_DNA"/>
</dbReference>
<name>X0W8I9_9ZZZZ</name>
<dbReference type="InterPro" id="IPR038726">
    <property type="entry name" value="PDDEXK_AddAB-type"/>
</dbReference>
<accession>X0W8I9</accession>
<sequence length="86" mass="10425">MFRASPFKLNMFQKCPRQYKFHYVDSLKDVYGKPRPYFTMGDHVHAALREFLSNVPVDERNISRLEDLLREKWKRNRKGFSDINDE</sequence>
<feature type="non-terminal residue" evidence="2">
    <location>
        <position position="86"/>
    </location>
</feature>
<gene>
    <name evidence="2" type="ORF">S01H1_50161</name>
</gene>
<dbReference type="Pfam" id="PF12705">
    <property type="entry name" value="PDDEXK_1"/>
    <property type="match status" value="1"/>
</dbReference>
<organism evidence="2">
    <name type="scientific">marine sediment metagenome</name>
    <dbReference type="NCBI Taxonomy" id="412755"/>
    <lineage>
        <taxon>unclassified sequences</taxon>
        <taxon>metagenomes</taxon>
        <taxon>ecological metagenomes</taxon>
    </lineage>
</organism>
<evidence type="ECO:0000313" key="2">
    <source>
        <dbReference type="EMBL" id="GAG27279.1"/>
    </source>
</evidence>
<protein>
    <recommendedName>
        <fullName evidence="1">PD-(D/E)XK endonuclease-like domain-containing protein</fullName>
    </recommendedName>
</protein>
<dbReference type="AlphaFoldDB" id="X0W8I9"/>
<comment type="caution">
    <text evidence="2">The sequence shown here is derived from an EMBL/GenBank/DDBJ whole genome shotgun (WGS) entry which is preliminary data.</text>
</comment>
<reference evidence="2" key="1">
    <citation type="journal article" date="2014" name="Front. Microbiol.">
        <title>High frequency of phylogenetically diverse reductive dehalogenase-homologous genes in deep subseafloor sedimentary metagenomes.</title>
        <authorList>
            <person name="Kawai M."/>
            <person name="Futagami T."/>
            <person name="Toyoda A."/>
            <person name="Takaki Y."/>
            <person name="Nishi S."/>
            <person name="Hori S."/>
            <person name="Arai W."/>
            <person name="Tsubouchi T."/>
            <person name="Morono Y."/>
            <person name="Uchiyama I."/>
            <person name="Ito T."/>
            <person name="Fujiyama A."/>
            <person name="Inagaki F."/>
            <person name="Takami H."/>
        </authorList>
    </citation>
    <scope>NUCLEOTIDE SEQUENCE</scope>
    <source>
        <strain evidence="2">Expedition CK06-06</strain>
    </source>
</reference>
<feature type="domain" description="PD-(D/E)XK endonuclease-like" evidence="1">
    <location>
        <begin position="4"/>
        <end position="75"/>
    </location>
</feature>
<proteinExistence type="predicted"/>
<evidence type="ECO:0000259" key="1">
    <source>
        <dbReference type="Pfam" id="PF12705"/>
    </source>
</evidence>